<feature type="non-terminal residue" evidence="1">
    <location>
        <position position="1"/>
    </location>
</feature>
<evidence type="ECO:0000313" key="2">
    <source>
        <dbReference type="Proteomes" id="UP000030655"/>
    </source>
</evidence>
<dbReference type="Proteomes" id="UP000030655">
    <property type="component" value="Unassembled WGS sequence"/>
</dbReference>
<dbReference type="VEuPathDB" id="MicrosporidiaDB:H312_02004"/>
<accession>A0A059F0T0</accession>
<reference evidence="1 2" key="2">
    <citation type="submission" date="2014-03" db="EMBL/GenBank/DDBJ databases">
        <title>The Genome Sequence of Anncaliia algerae insect isolate PRA339.</title>
        <authorList>
            <consortium name="The Broad Institute Genome Sequencing Platform"/>
            <consortium name="The Broad Institute Genome Sequencing Center for Infectious Disease"/>
            <person name="Cuomo C."/>
            <person name="Becnel J."/>
            <person name="Sanscrainte N."/>
            <person name="Walker B."/>
            <person name="Young S.K."/>
            <person name="Zeng Q."/>
            <person name="Gargeya S."/>
            <person name="Fitzgerald M."/>
            <person name="Haas B."/>
            <person name="Abouelleil A."/>
            <person name="Alvarado L."/>
            <person name="Arachchi H.M."/>
            <person name="Berlin A.M."/>
            <person name="Chapman S.B."/>
            <person name="Dewar J."/>
            <person name="Goldberg J."/>
            <person name="Griggs A."/>
            <person name="Gujja S."/>
            <person name="Hansen M."/>
            <person name="Howarth C."/>
            <person name="Imamovic A."/>
            <person name="Larimer J."/>
            <person name="McCowan C."/>
            <person name="Murphy C."/>
            <person name="Neiman D."/>
            <person name="Pearson M."/>
            <person name="Priest M."/>
            <person name="Roberts A."/>
            <person name="Saif S."/>
            <person name="Shea T."/>
            <person name="Sisk P."/>
            <person name="Sykes S."/>
            <person name="Wortman J."/>
            <person name="Nusbaum C."/>
            <person name="Birren B."/>
        </authorList>
    </citation>
    <scope>NUCLEOTIDE SEQUENCE [LARGE SCALE GENOMIC DNA]</scope>
    <source>
        <strain evidence="1 2">PRA339</strain>
    </source>
</reference>
<gene>
    <name evidence="1" type="ORF">H312_02004</name>
</gene>
<dbReference type="EMBL" id="KK365172">
    <property type="protein sequence ID" value="KCZ80584.1"/>
    <property type="molecule type" value="Genomic_DNA"/>
</dbReference>
<proteinExistence type="predicted"/>
<name>A0A059F0T0_9MICR</name>
<dbReference type="AlphaFoldDB" id="A0A059F0T0"/>
<reference evidence="2" key="1">
    <citation type="submission" date="2013-02" db="EMBL/GenBank/DDBJ databases">
        <authorList>
            <consortium name="The Broad Institute Genome Sequencing Platform"/>
            <person name="Cuomo C."/>
            <person name="Becnel J."/>
            <person name="Sanscrainte N."/>
            <person name="Walker B."/>
            <person name="Young S.K."/>
            <person name="Zeng Q."/>
            <person name="Gargeya S."/>
            <person name="Fitzgerald M."/>
            <person name="Haas B."/>
            <person name="Abouelleil A."/>
            <person name="Alvarado L."/>
            <person name="Arachchi H.M."/>
            <person name="Berlin A.M."/>
            <person name="Chapman S.B."/>
            <person name="Dewar J."/>
            <person name="Goldberg J."/>
            <person name="Griggs A."/>
            <person name="Gujja S."/>
            <person name="Hansen M."/>
            <person name="Howarth C."/>
            <person name="Imamovic A."/>
            <person name="Larimer J."/>
            <person name="McCowan C."/>
            <person name="Murphy C."/>
            <person name="Neiman D."/>
            <person name="Pearson M."/>
            <person name="Priest M."/>
            <person name="Roberts A."/>
            <person name="Saif S."/>
            <person name="Shea T."/>
            <person name="Sisk P."/>
            <person name="Sykes S."/>
            <person name="Wortman J."/>
            <person name="Nusbaum C."/>
            <person name="Birren B."/>
        </authorList>
    </citation>
    <scope>NUCLEOTIDE SEQUENCE [LARGE SCALE GENOMIC DNA]</scope>
    <source>
        <strain evidence="2">PRA339</strain>
    </source>
</reference>
<keyword evidence="2" id="KW-1185">Reference proteome</keyword>
<dbReference type="HOGENOM" id="CLU_2078537_0_0_1"/>
<protein>
    <submittedName>
        <fullName evidence="1">Uncharacterized protein</fullName>
    </submittedName>
</protein>
<sequence length="118" mass="13951">NVLKDKNIFNAINAESKISYNKLLKLNTRKNTGYKNIKVFFKKYIKINNLKIDELSTKVKFSDFAENNPHNNGEIKPILMCKTNKVVKFKNNRGKKKNVYILNHAPEDELDFEYEIRR</sequence>
<organism evidence="1 2">
    <name type="scientific">Anncaliia algerae PRA339</name>
    <dbReference type="NCBI Taxonomy" id="1288291"/>
    <lineage>
        <taxon>Eukaryota</taxon>
        <taxon>Fungi</taxon>
        <taxon>Fungi incertae sedis</taxon>
        <taxon>Microsporidia</taxon>
        <taxon>Tubulinosematoidea</taxon>
        <taxon>Tubulinosematidae</taxon>
        <taxon>Anncaliia</taxon>
    </lineage>
</organism>
<evidence type="ECO:0000313" key="1">
    <source>
        <dbReference type="EMBL" id="KCZ80584.1"/>
    </source>
</evidence>
<dbReference type="OrthoDB" id="2193787at2759"/>